<dbReference type="Proteomes" id="UP001305779">
    <property type="component" value="Unassembled WGS sequence"/>
</dbReference>
<dbReference type="Gene3D" id="3.40.50.1820">
    <property type="entry name" value="alpha/beta hydrolase"/>
    <property type="match status" value="1"/>
</dbReference>
<proteinExistence type="predicted"/>
<evidence type="ECO:0000259" key="1">
    <source>
        <dbReference type="Pfam" id="PF01738"/>
    </source>
</evidence>
<dbReference type="InterPro" id="IPR029058">
    <property type="entry name" value="AB_hydrolase_fold"/>
</dbReference>
<name>A0ABR0E128_ZASCE</name>
<comment type="caution">
    <text evidence="2">The sequence shown here is derived from an EMBL/GenBank/DDBJ whole genome shotgun (WGS) entry which is preliminary data.</text>
</comment>
<dbReference type="SUPFAM" id="SSF53474">
    <property type="entry name" value="alpha/beta-Hydrolases"/>
    <property type="match status" value="1"/>
</dbReference>
<keyword evidence="3" id="KW-1185">Reference proteome</keyword>
<dbReference type="PANTHER" id="PTHR17630:SF55">
    <property type="entry name" value="DIENELACTONE HYDROLASE FAMILY PROTEIN (AFU_ORTHOLOGUE AFUA_1G01900)"/>
    <property type="match status" value="1"/>
</dbReference>
<accession>A0ABR0E128</accession>
<dbReference type="PANTHER" id="PTHR17630">
    <property type="entry name" value="DIENELACTONE HYDROLASE"/>
    <property type="match status" value="1"/>
</dbReference>
<sequence length="273" mass="30470">MSPDLRAAAFTVLSLVKRKPHITNKLMSPKYKAIEQDSSSPLTNLNHFLTMSGPQKCCFTGFEWSGEPQGETIPFPTTSNQAYKTGSNPDVAILYVHDLVGWKYRNARLLADHYAREVGATVYLPDLNSREIREPEIFACAKKLRSEYKKVGAVGYCYGGWAVFRLGAKGNNLVDCIIAGHPSILTKEDIDNVDVPVQMLAPEHDPVFSPELKDHFWQAMKSRGDLAFDYQHFPGVQHGALVRGDEEKPGEQKAMVRGKNAAVGWFGEWLKAE</sequence>
<evidence type="ECO:0000313" key="3">
    <source>
        <dbReference type="Proteomes" id="UP001305779"/>
    </source>
</evidence>
<protein>
    <recommendedName>
        <fullName evidence="1">Dienelactone hydrolase domain-containing protein</fullName>
    </recommendedName>
</protein>
<dbReference type="InterPro" id="IPR002925">
    <property type="entry name" value="Dienelactn_hydro"/>
</dbReference>
<gene>
    <name evidence="2" type="ORF">PRZ48_013463</name>
</gene>
<dbReference type="EMBL" id="JAXOVC010000012">
    <property type="protein sequence ID" value="KAK4495136.1"/>
    <property type="molecule type" value="Genomic_DNA"/>
</dbReference>
<feature type="domain" description="Dienelactone hydrolase" evidence="1">
    <location>
        <begin position="142"/>
        <end position="268"/>
    </location>
</feature>
<reference evidence="2 3" key="1">
    <citation type="journal article" date="2023" name="G3 (Bethesda)">
        <title>A chromosome-level genome assembly of Zasmidium syzygii isolated from banana leaves.</title>
        <authorList>
            <person name="van Westerhoven A.C."/>
            <person name="Mehrabi R."/>
            <person name="Talebi R."/>
            <person name="Steentjes M.B.F."/>
            <person name="Corcolon B."/>
            <person name="Chong P.A."/>
            <person name="Kema G.H.J."/>
            <person name="Seidl M.F."/>
        </authorList>
    </citation>
    <scope>NUCLEOTIDE SEQUENCE [LARGE SCALE GENOMIC DNA]</scope>
    <source>
        <strain evidence="2 3">P124</strain>
    </source>
</reference>
<dbReference type="Pfam" id="PF01738">
    <property type="entry name" value="DLH"/>
    <property type="match status" value="1"/>
</dbReference>
<organism evidence="2 3">
    <name type="scientific">Zasmidium cellare</name>
    <name type="common">Wine cellar mold</name>
    <name type="synonym">Racodium cellare</name>
    <dbReference type="NCBI Taxonomy" id="395010"/>
    <lineage>
        <taxon>Eukaryota</taxon>
        <taxon>Fungi</taxon>
        <taxon>Dikarya</taxon>
        <taxon>Ascomycota</taxon>
        <taxon>Pezizomycotina</taxon>
        <taxon>Dothideomycetes</taxon>
        <taxon>Dothideomycetidae</taxon>
        <taxon>Mycosphaerellales</taxon>
        <taxon>Mycosphaerellaceae</taxon>
        <taxon>Zasmidium</taxon>
    </lineage>
</organism>
<evidence type="ECO:0000313" key="2">
    <source>
        <dbReference type="EMBL" id="KAK4495136.1"/>
    </source>
</evidence>